<name>A0A839QL22_9MICC</name>
<dbReference type="AlphaFoldDB" id="A0A839QL22"/>
<dbReference type="Gene3D" id="1.10.10.10">
    <property type="entry name" value="Winged helix-like DNA-binding domain superfamily/Winged helix DNA-binding domain"/>
    <property type="match status" value="1"/>
</dbReference>
<accession>A0A839QL22</accession>
<dbReference type="PANTHER" id="PTHR42942:SF1">
    <property type="entry name" value="ALKYLTRANSFERASE-LIKE PROTEIN 1"/>
    <property type="match status" value="1"/>
</dbReference>
<dbReference type="GO" id="GO:0006281">
    <property type="term" value="P:DNA repair"/>
    <property type="evidence" value="ECO:0007669"/>
    <property type="project" value="InterPro"/>
</dbReference>
<evidence type="ECO:0000259" key="2">
    <source>
        <dbReference type="Pfam" id="PF01035"/>
    </source>
</evidence>
<gene>
    <name evidence="3" type="ORF">E9229_002804</name>
</gene>
<dbReference type="InterPro" id="IPR036217">
    <property type="entry name" value="MethylDNA_cys_MeTrfase_DNAb"/>
</dbReference>
<evidence type="ECO:0000313" key="4">
    <source>
        <dbReference type="Proteomes" id="UP000523000"/>
    </source>
</evidence>
<dbReference type="GO" id="GO:0003824">
    <property type="term" value="F:catalytic activity"/>
    <property type="evidence" value="ECO:0007669"/>
    <property type="project" value="InterPro"/>
</dbReference>
<proteinExistence type="predicted"/>
<dbReference type="EMBL" id="JACHVS010000002">
    <property type="protein sequence ID" value="MBB2996557.1"/>
    <property type="molecule type" value="Genomic_DNA"/>
</dbReference>
<dbReference type="InterPro" id="IPR014048">
    <property type="entry name" value="MethylDNA_cys_MeTrfase_DNA-bd"/>
</dbReference>
<dbReference type="InterPro" id="IPR052520">
    <property type="entry name" value="ATL_DNA_repair"/>
</dbReference>
<protein>
    <submittedName>
        <fullName evidence="3">Alkylated DNA nucleotide flippase Atl1</fullName>
    </submittedName>
</protein>
<feature type="domain" description="Methylated-DNA-[protein]-cysteine S-methyltransferase DNA binding" evidence="2">
    <location>
        <begin position="24"/>
        <end position="84"/>
    </location>
</feature>
<dbReference type="SUPFAM" id="SSF46767">
    <property type="entry name" value="Methylated DNA-protein cysteine methyltransferase, C-terminal domain"/>
    <property type="match status" value="1"/>
</dbReference>
<keyword evidence="1" id="KW-0227">DNA damage</keyword>
<comment type="caution">
    <text evidence="3">The sequence shown here is derived from an EMBL/GenBank/DDBJ whole genome shotgun (WGS) entry which is preliminary data.</text>
</comment>
<dbReference type="InterPro" id="IPR036388">
    <property type="entry name" value="WH-like_DNA-bd_sf"/>
</dbReference>
<sequence>MPEPILPPVLPDGPASAAARRAAFAEAVLAVAALVPEGSALSYGDVAELLGAGGPRQVGSVMSHYGSGVCWWRIIRSDGSLPEDLAAVARPKWGSEGTRTRNGKVRMVDARWQPTEAQFNVIDALGAALRGQNIGGR</sequence>
<dbReference type="Proteomes" id="UP000523000">
    <property type="component" value="Unassembled WGS sequence"/>
</dbReference>
<keyword evidence="4" id="KW-1185">Reference proteome</keyword>
<dbReference type="Pfam" id="PF01035">
    <property type="entry name" value="DNA_binding_1"/>
    <property type="match status" value="1"/>
</dbReference>
<evidence type="ECO:0000256" key="1">
    <source>
        <dbReference type="ARBA" id="ARBA00022763"/>
    </source>
</evidence>
<dbReference type="RefSeq" id="WP_183512118.1">
    <property type="nucleotide sequence ID" value="NZ_BAABGK010000033.1"/>
</dbReference>
<dbReference type="PANTHER" id="PTHR42942">
    <property type="entry name" value="6-O-METHYLGUANINE DNA METHYLTRANSFERASE"/>
    <property type="match status" value="1"/>
</dbReference>
<evidence type="ECO:0000313" key="3">
    <source>
        <dbReference type="EMBL" id="MBB2996557.1"/>
    </source>
</evidence>
<reference evidence="3 4" key="1">
    <citation type="submission" date="2020-08" db="EMBL/GenBank/DDBJ databases">
        <title>Sequencing the genomes of 1000 actinobacteria strains.</title>
        <authorList>
            <person name="Klenk H.-P."/>
        </authorList>
    </citation>
    <scope>NUCLEOTIDE SEQUENCE [LARGE SCALE GENOMIC DNA]</scope>
    <source>
        <strain evidence="3 4">DSM 22826</strain>
    </source>
</reference>
<organism evidence="3 4">
    <name type="scientific">Paeniglutamicibacter cryotolerans</name>
    <dbReference type="NCBI Taxonomy" id="670079"/>
    <lineage>
        <taxon>Bacteria</taxon>
        <taxon>Bacillati</taxon>
        <taxon>Actinomycetota</taxon>
        <taxon>Actinomycetes</taxon>
        <taxon>Micrococcales</taxon>
        <taxon>Micrococcaceae</taxon>
        <taxon>Paeniglutamicibacter</taxon>
    </lineage>
</organism>